<reference evidence="8 9" key="1">
    <citation type="submission" date="2020-07" db="EMBL/GenBank/DDBJ databases">
        <title>isolation of Luteimonas sp. SJ-16.</title>
        <authorList>
            <person name="Huang X.-X."/>
            <person name="Xu L."/>
            <person name="Sun J.-Q."/>
        </authorList>
    </citation>
    <scope>NUCLEOTIDE SEQUENCE [LARGE SCALE GENOMIC DNA]</scope>
    <source>
        <strain evidence="8 9">SJ-16</strain>
    </source>
</reference>
<dbReference type="Gene3D" id="1.10.287.1040">
    <property type="entry name" value="Exonuclease VII, small subunit"/>
    <property type="match status" value="1"/>
</dbReference>
<keyword evidence="9" id="KW-1185">Reference proteome</keyword>
<evidence type="ECO:0000256" key="1">
    <source>
        <dbReference type="ARBA" id="ARBA00009998"/>
    </source>
</evidence>
<dbReference type="PIRSF" id="PIRSF006488">
    <property type="entry name" value="Exonuc_VII_S"/>
    <property type="match status" value="1"/>
</dbReference>
<comment type="function">
    <text evidence="6">Bidirectionally degrades single-stranded DNA into large acid-insoluble oligonucleotides, which are then degraded further into small acid-soluble oligonucleotides.</text>
</comment>
<comment type="subunit">
    <text evidence="6">Heterooligomer composed of large and small subunits.</text>
</comment>
<dbReference type="Pfam" id="PF02609">
    <property type="entry name" value="Exonuc_VII_S"/>
    <property type="match status" value="1"/>
</dbReference>
<accession>A0A7Z0QT91</accession>
<sequence>MPKTPAKPPSPVADFESALGQLEALVETMEGGEMTLEDSLGAYERGVGLYRRCQQALEDAELRVRLLSDPSTPERAQPFGAADVDPADA</sequence>
<dbReference type="SUPFAM" id="SSF116842">
    <property type="entry name" value="XseB-like"/>
    <property type="match status" value="1"/>
</dbReference>
<comment type="catalytic activity">
    <reaction evidence="6">
        <text>Exonucleolytic cleavage in either 5'- to 3'- or 3'- to 5'-direction to yield nucleoside 5'-phosphates.</text>
        <dbReference type="EC" id="3.1.11.6"/>
    </reaction>
</comment>
<evidence type="ECO:0000313" key="9">
    <source>
        <dbReference type="Proteomes" id="UP000589896"/>
    </source>
</evidence>
<feature type="region of interest" description="Disordered" evidence="7">
    <location>
        <begin position="68"/>
        <end position="89"/>
    </location>
</feature>
<gene>
    <name evidence="6" type="primary">xseB</name>
    <name evidence="8" type="ORF">H0E82_07550</name>
</gene>
<dbReference type="InterPro" id="IPR003761">
    <property type="entry name" value="Exonuc_VII_S"/>
</dbReference>
<evidence type="ECO:0000313" key="8">
    <source>
        <dbReference type="EMBL" id="NYZ62620.1"/>
    </source>
</evidence>
<dbReference type="GO" id="GO:0006308">
    <property type="term" value="P:DNA catabolic process"/>
    <property type="evidence" value="ECO:0007669"/>
    <property type="project" value="UniProtKB-UniRule"/>
</dbReference>
<dbReference type="NCBIfam" id="NF002140">
    <property type="entry name" value="PRK00977.1-4"/>
    <property type="match status" value="1"/>
</dbReference>
<comment type="similarity">
    <text evidence="1 6">Belongs to the XseB family.</text>
</comment>
<dbReference type="PANTHER" id="PTHR34137">
    <property type="entry name" value="EXODEOXYRIBONUCLEASE 7 SMALL SUBUNIT"/>
    <property type="match status" value="1"/>
</dbReference>
<dbReference type="Proteomes" id="UP000589896">
    <property type="component" value="Unassembled WGS sequence"/>
</dbReference>
<dbReference type="EMBL" id="JACCJZ010000014">
    <property type="protein sequence ID" value="NYZ62620.1"/>
    <property type="molecule type" value="Genomic_DNA"/>
</dbReference>
<dbReference type="RefSeq" id="WP_180544853.1">
    <property type="nucleotide sequence ID" value="NZ_JACCJZ010000014.1"/>
</dbReference>
<protein>
    <recommendedName>
        <fullName evidence="6">Exodeoxyribonuclease 7 small subunit</fullName>
        <ecNumber evidence="6">3.1.11.6</ecNumber>
    </recommendedName>
    <alternativeName>
        <fullName evidence="6">Exodeoxyribonuclease VII small subunit</fullName>
        <shortName evidence="6">Exonuclease VII small subunit</shortName>
    </alternativeName>
</protein>
<name>A0A7Z0QT91_9GAMM</name>
<dbReference type="NCBIfam" id="TIGR01280">
    <property type="entry name" value="xseB"/>
    <property type="match status" value="1"/>
</dbReference>
<dbReference type="InterPro" id="IPR037004">
    <property type="entry name" value="Exonuc_VII_ssu_sf"/>
</dbReference>
<keyword evidence="2 6" id="KW-0963">Cytoplasm</keyword>
<dbReference type="GO" id="GO:0005829">
    <property type="term" value="C:cytosol"/>
    <property type="evidence" value="ECO:0007669"/>
    <property type="project" value="TreeGrafter"/>
</dbReference>
<evidence type="ECO:0000256" key="6">
    <source>
        <dbReference type="HAMAP-Rule" id="MF_00337"/>
    </source>
</evidence>
<dbReference type="EC" id="3.1.11.6" evidence="6"/>
<comment type="caution">
    <text evidence="8">The sequence shown here is derived from an EMBL/GenBank/DDBJ whole genome shotgun (WGS) entry which is preliminary data.</text>
</comment>
<evidence type="ECO:0000256" key="7">
    <source>
        <dbReference type="SAM" id="MobiDB-lite"/>
    </source>
</evidence>
<keyword evidence="3 6" id="KW-0540">Nuclease</keyword>
<evidence type="ECO:0000256" key="3">
    <source>
        <dbReference type="ARBA" id="ARBA00022722"/>
    </source>
</evidence>
<dbReference type="GO" id="GO:0009318">
    <property type="term" value="C:exodeoxyribonuclease VII complex"/>
    <property type="evidence" value="ECO:0007669"/>
    <property type="project" value="UniProtKB-UniRule"/>
</dbReference>
<proteinExistence type="inferred from homology"/>
<comment type="subcellular location">
    <subcellularLocation>
        <location evidence="6">Cytoplasm</location>
    </subcellularLocation>
</comment>
<dbReference type="GO" id="GO:0008855">
    <property type="term" value="F:exodeoxyribonuclease VII activity"/>
    <property type="evidence" value="ECO:0007669"/>
    <property type="project" value="UniProtKB-UniRule"/>
</dbReference>
<dbReference type="HAMAP" id="MF_00337">
    <property type="entry name" value="Exonuc_7_S"/>
    <property type="match status" value="1"/>
</dbReference>
<keyword evidence="4 6" id="KW-0378">Hydrolase</keyword>
<dbReference type="AlphaFoldDB" id="A0A7Z0QT91"/>
<organism evidence="8 9">
    <name type="scientific">Luteimonas deserti</name>
    <dbReference type="NCBI Taxonomy" id="2752306"/>
    <lineage>
        <taxon>Bacteria</taxon>
        <taxon>Pseudomonadati</taxon>
        <taxon>Pseudomonadota</taxon>
        <taxon>Gammaproteobacteria</taxon>
        <taxon>Lysobacterales</taxon>
        <taxon>Lysobacteraceae</taxon>
        <taxon>Luteimonas</taxon>
    </lineage>
</organism>
<evidence type="ECO:0000256" key="2">
    <source>
        <dbReference type="ARBA" id="ARBA00022490"/>
    </source>
</evidence>
<evidence type="ECO:0000256" key="4">
    <source>
        <dbReference type="ARBA" id="ARBA00022801"/>
    </source>
</evidence>
<dbReference type="PANTHER" id="PTHR34137:SF1">
    <property type="entry name" value="EXODEOXYRIBONUCLEASE 7 SMALL SUBUNIT"/>
    <property type="match status" value="1"/>
</dbReference>
<evidence type="ECO:0000256" key="5">
    <source>
        <dbReference type="ARBA" id="ARBA00022839"/>
    </source>
</evidence>
<keyword evidence="5 6" id="KW-0269">Exonuclease</keyword>